<comment type="caution">
    <text evidence="1">The sequence shown here is derived from an EMBL/GenBank/DDBJ whole genome shotgun (WGS) entry which is preliminary data.</text>
</comment>
<evidence type="ECO:0000313" key="1">
    <source>
        <dbReference type="EMBL" id="NLS09717.1"/>
    </source>
</evidence>
<dbReference type="RefSeq" id="WP_168887216.1">
    <property type="nucleotide sequence ID" value="NZ_JABAHY010000005.1"/>
</dbReference>
<dbReference type="AlphaFoldDB" id="A0A7X8TJ58"/>
<reference evidence="1 2" key="1">
    <citation type="submission" date="2020-04" db="EMBL/GenBank/DDBJ databases">
        <title>Nesterenkonia sp. nov., isolated from marine sediment.</title>
        <authorList>
            <person name="Zhang G."/>
        </authorList>
    </citation>
    <scope>NUCLEOTIDE SEQUENCE [LARGE SCALE GENOMIC DNA]</scope>
    <source>
        <strain evidence="1 2">MY13</strain>
    </source>
</reference>
<name>A0A7X8TJ58_9MICC</name>
<evidence type="ECO:0000313" key="2">
    <source>
        <dbReference type="Proteomes" id="UP000523139"/>
    </source>
</evidence>
<dbReference type="PROSITE" id="PS51257">
    <property type="entry name" value="PROKAR_LIPOPROTEIN"/>
    <property type="match status" value="1"/>
</dbReference>
<gene>
    <name evidence="1" type="ORF">HGQ17_06795</name>
</gene>
<sequence length="361" mass="39193">MRKQTGWVLAVAAMAAVTACSSESGGLTEQIESLPAIPETPLQEGGHDPAFISVITSDLERVEEITGIDRPDSGSSQPWDEAGADWYNEVWGPEGLGLEAPGAQVFDRAELAHGSESHDQYAATFGLDERDADRVTTIRTLGMGGFSTSLLEGDDVVDLFTEHADDEQDGIHTADDGSVSGMEVGDGILLQEASTPEESAEVLQKYQDTEGSLADFDEGLTTVAEAIDEDDWYIAAVSRPTPCGEGSHAPGCSSDLDYFLEPYQWLGLSSDYEDGTHTHRAVLLHDDAETAEANAELVEQILEEETAHTHRRAYDALELTESEVDGELLRLSFERSNDDYNVPWVYNLVYGGYSLLNYSEG</sequence>
<accession>A0A7X8TJ58</accession>
<organism evidence="1 2">
    <name type="scientific">Nesterenkonia sedimenti</name>
    <dbReference type="NCBI Taxonomy" id="1463632"/>
    <lineage>
        <taxon>Bacteria</taxon>
        <taxon>Bacillati</taxon>
        <taxon>Actinomycetota</taxon>
        <taxon>Actinomycetes</taxon>
        <taxon>Micrococcales</taxon>
        <taxon>Micrococcaceae</taxon>
        <taxon>Nesterenkonia</taxon>
    </lineage>
</organism>
<dbReference type="Proteomes" id="UP000523139">
    <property type="component" value="Unassembled WGS sequence"/>
</dbReference>
<dbReference type="EMBL" id="JABAHY010000005">
    <property type="protein sequence ID" value="NLS09717.1"/>
    <property type="molecule type" value="Genomic_DNA"/>
</dbReference>
<proteinExistence type="predicted"/>
<protein>
    <submittedName>
        <fullName evidence="1">Uncharacterized protein</fullName>
    </submittedName>
</protein>
<keyword evidence="2" id="KW-1185">Reference proteome</keyword>